<dbReference type="PIRSF" id="PIRSF006488">
    <property type="entry name" value="Exonuc_VII_S"/>
    <property type="match status" value="1"/>
</dbReference>
<evidence type="ECO:0000256" key="1">
    <source>
        <dbReference type="ARBA" id="ARBA00009998"/>
    </source>
</evidence>
<comment type="subunit">
    <text evidence="6">Heterooligomer composed of large and small subunits.</text>
</comment>
<sequence length="73" mass="8315">MTKPIHFEKSMTELEEIVMQLEKGELSLEDSLKQFEKGITLARKCQEVLQQAEQKIEILTTSTTSVSSETLND</sequence>
<accession>A0A0W0WI69</accession>
<keyword evidence="3 6" id="KW-0540">Nuclease</keyword>
<keyword evidence="2 6" id="KW-0963">Cytoplasm</keyword>
<keyword evidence="8" id="KW-1185">Reference proteome</keyword>
<dbReference type="OrthoDB" id="9801128at2"/>
<dbReference type="InterPro" id="IPR003761">
    <property type="entry name" value="Exonuc_VII_S"/>
</dbReference>
<reference evidence="7 8" key="1">
    <citation type="submission" date="2015-11" db="EMBL/GenBank/DDBJ databases">
        <title>Genomic analysis of 38 Legionella species identifies large and diverse effector repertoires.</title>
        <authorList>
            <person name="Burstein D."/>
            <person name="Amaro F."/>
            <person name="Zusman T."/>
            <person name="Lifshitz Z."/>
            <person name="Cohen O."/>
            <person name="Gilbert J.A."/>
            <person name="Pupko T."/>
            <person name="Shuman H.A."/>
            <person name="Segal G."/>
        </authorList>
    </citation>
    <scope>NUCLEOTIDE SEQUENCE [LARGE SCALE GENOMIC DNA]</scope>
    <source>
        <strain evidence="7 8">PX-1-G2-E2</strain>
    </source>
</reference>
<evidence type="ECO:0000313" key="7">
    <source>
        <dbReference type="EMBL" id="KTD31982.1"/>
    </source>
</evidence>
<comment type="function">
    <text evidence="6">Bidirectionally degrades single-stranded DNA into large acid-insoluble oligonucleotides, which are then degraded further into small acid-soluble oligonucleotides.</text>
</comment>
<dbReference type="PANTHER" id="PTHR34137:SF1">
    <property type="entry name" value="EXODEOXYRIBONUCLEASE 7 SMALL SUBUNIT"/>
    <property type="match status" value="1"/>
</dbReference>
<dbReference type="SUPFAM" id="SSF116842">
    <property type="entry name" value="XseB-like"/>
    <property type="match status" value="1"/>
</dbReference>
<dbReference type="GO" id="GO:0005829">
    <property type="term" value="C:cytosol"/>
    <property type="evidence" value="ECO:0007669"/>
    <property type="project" value="TreeGrafter"/>
</dbReference>
<evidence type="ECO:0000256" key="4">
    <source>
        <dbReference type="ARBA" id="ARBA00022801"/>
    </source>
</evidence>
<keyword evidence="4 6" id="KW-0378">Hydrolase</keyword>
<dbReference type="NCBIfam" id="NF002140">
    <property type="entry name" value="PRK00977.1-4"/>
    <property type="match status" value="1"/>
</dbReference>
<dbReference type="HAMAP" id="MF_00337">
    <property type="entry name" value="Exonuc_7_S"/>
    <property type="match status" value="1"/>
</dbReference>
<gene>
    <name evidence="6 7" type="primary">xseB</name>
    <name evidence="7" type="ORF">Lmac_0026</name>
</gene>
<evidence type="ECO:0000256" key="5">
    <source>
        <dbReference type="ARBA" id="ARBA00022839"/>
    </source>
</evidence>
<comment type="similarity">
    <text evidence="1 6">Belongs to the XseB family.</text>
</comment>
<proteinExistence type="inferred from homology"/>
<dbReference type="STRING" id="466.Lmac_0026"/>
<comment type="caution">
    <text evidence="7">The sequence shown here is derived from an EMBL/GenBank/DDBJ whole genome shotgun (WGS) entry which is preliminary data.</text>
</comment>
<dbReference type="NCBIfam" id="TIGR01280">
    <property type="entry name" value="xseB"/>
    <property type="match status" value="1"/>
</dbReference>
<dbReference type="GO" id="GO:0008855">
    <property type="term" value="F:exodeoxyribonuclease VII activity"/>
    <property type="evidence" value="ECO:0007669"/>
    <property type="project" value="UniProtKB-UniRule"/>
</dbReference>
<dbReference type="EMBL" id="LNYL01000001">
    <property type="protein sequence ID" value="KTD31982.1"/>
    <property type="molecule type" value="Genomic_DNA"/>
</dbReference>
<dbReference type="InterPro" id="IPR037004">
    <property type="entry name" value="Exonuc_VII_ssu_sf"/>
</dbReference>
<dbReference type="Proteomes" id="UP000054908">
    <property type="component" value="Unassembled WGS sequence"/>
</dbReference>
<name>A0A0W0WI69_9GAMM</name>
<comment type="subcellular location">
    <subcellularLocation>
        <location evidence="6">Cytoplasm</location>
    </subcellularLocation>
</comment>
<dbReference type="Pfam" id="PF02609">
    <property type="entry name" value="Exonuc_VII_S"/>
    <property type="match status" value="1"/>
</dbReference>
<evidence type="ECO:0000256" key="3">
    <source>
        <dbReference type="ARBA" id="ARBA00022722"/>
    </source>
</evidence>
<comment type="catalytic activity">
    <reaction evidence="6">
        <text>Exonucleolytic cleavage in either 5'- to 3'- or 3'- to 5'-direction to yield nucleoside 5'-phosphates.</text>
        <dbReference type="EC" id="3.1.11.6"/>
    </reaction>
</comment>
<keyword evidence="5 6" id="KW-0269">Exonuclease</keyword>
<dbReference type="PANTHER" id="PTHR34137">
    <property type="entry name" value="EXODEOXYRIBONUCLEASE 7 SMALL SUBUNIT"/>
    <property type="match status" value="1"/>
</dbReference>
<dbReference type="AlphaFoldDB" id="A0A0W0WI69"/>
<evidence type="ECO:0000313" key="8">
    <source>
        <dbReference type="Proteomes" id="UP000054908"/>
    </source>
</evidence>
<evidence type="ECO:0000256" key="6">
    <source>
        <dbReference type="HAMAP-Rule" id="MF_00337"/>
    </source>
</evidence>
<dbReference type="Gene3D" id="1.10.287.1040">
    <property type="entry name" value="Exonuclease VII, small subunit"/>
    <property type="match status" value="1"/>
</dbReference>
<dbReference type="GO" id="GO:0006308">
    <property type="term" value="P:DNA catabolic process"/>
    <property type="evidence" value="ECO:0007669"/>
    <property type="project" value="UniProtKB-UniRule"/>
</dbReference>
<organism evidence="7 8">
    <name type="scientific">Legionella maceachernii</name>
    <dbReference type="NCBI Taxonomy" id="466"/>
    <lineage>
        <taxon>Bacteria</taxon>
        <taxon>Pseudomonadati</taxon>
        <taxon>Pseudomonadota</taxon>
        <taxon>Gammaproteobacteria</taxon>
        <taxon>Legionellales</taxon>
        <taxon>Legionellaceae</taxon>
        <taxon>Legionella</taxon>
    </lineage>
</organism>
<protein>
    <recommendedName>
        <fullName evidence="6">Exodeoxyribonuclease 7 small subunit</fullName>
        <ecNumber evidence="6">3.1.11.6</ecNumber>
    </recommendedName>
    <alternativeName>
        <fullName evidence="6">Exodeoxyribonuclease VII small subunit</fullName>
        <shortName evidence="6">Exonuclease VII small subunit</shortName>
    </alternativeName>
</protein>
<evidence type="ECO:0000256" key="2">
    <source>
        <dbReference type="ARBA" id="ARBA00022490"/>
    </source>
</evidence>
<dbReference type="GO" id="GO:0009318">
    <property type="term" value="C:exodeoxyribonuclease VII complex"/>
    <property type="evidence" value="ECO:0007669"/>
    <property type="project" value="UniProtKB-UniRule"/>
</dbReference>
<dbReference type="PATRIC" id="fig|466.6.peg.27"/>
<dbReference type="RefSeq" id="WP_058450870.1">
    <property type="nucleotide sequence ID" value="NZ_CAAAIB010000003.1"/>
</dbReference>
<dbReference type="EC" id="3.1.11.6" evidence="6"/>